<dbReference type="Gramene" id="PGSC0003DMT400091525">
    <property type="protein sequence ID" value="PGSC0003DMT400091525"/>
    <property type="gene ID" value="PGSC0003DMG400041096"/>
</dbReference>
<name>M1DMT8_SOLTU</name>
<dbReference type="InParanoid" id="M1DMT8"/>
<keyword evidence="2" id="KW-1185">Reference proteome</keyword>
<proteinExistence type="predicted"/>
<dbReference type="PaxDb" id="4113-PGSC0003DMT400091525"/>
<dbReference type="EnsemblPlants" id="PGSC0003DMT400091525">
    <property type="protein sequence ID" value="PGSC0003DMT400091525"/>
    <property type="gene ID" value="PGSC0003DMG400041096"/>
</dbReference>
<protein>
    <submittedName>
        <fullName evidence="1">Uncharacterized protein</fullName>
    </submittedName>
</protein>
<dbReference type="Proteomes" id="UP000011115">
    <property type="component" value="Unassembled WGS sequence"/>
</dbReference>
<evidence type="ECO:0000313" key="1">
    <source>
        <dbReference type="EnsemblPlants" id="PGSC0003DMT400091525"/>
    </source>
</evidence>
<dbReference type="HOGENOM" id="CLU_1985516_0_0_1"/>
<organism evidence="1 2">
    <name type="scientific">Solanum tuberosum</name>
    <name type="common">Potato</name>
    <dbReference type="NCBI Taxonomy" id="4113"/>
    <lineage>
        <taxon>Eukaryota</taxon>
        <taxon>Viridiplantae</taxon>
        <taxon>Streptophyta</taxon>
        <taxon>Embryophyta</taxon>
        <taxon>Tracheophyta</taxon>
        <taxon>Spermatophyta</taxon>
        <taxon>Magnoliopsida</taxon>
        <taxon>eudicotyledons</taxon>
        <taxon>Gunneridae</taxon>
        <taxon>Pentapetalae</taxon>
        <taxon>asterids</taxon>
        <taxon>lamiids</taxon>
        <taxon>Solanales</taxon>
        <taxon>Solanaceae</taxon>
        <taxon>Solanoideae</taxon>
        <taxon>Solaneae</taxon>
        <taxon>Solanum</taxon>
    </lineage>
</organism>
<dbReference type="AlphaFoldDB" id="M1DMT8"/>
<accession>M1DMT8</accession>
<sequence length="126" mass="13871">MARGGARVPLTSESLHHVKPSRAQGIFTGAPMIRGAHHDTLNQPRVGTPLRPSDLYAQEYGPYRAPLVVVVPVVFGGHHKYAPSLVSNPRDEMSHFVTGVSDVVKEECRTAMLHDDMNISRLIMYA</sequence>
<evidence type="ECO:0000313" key="2">
    <source>
        <dbReference type="Proteomes" id="UP000011115"/>
    </source>
</evidence>
<reference evidence="1" key="2">
    <citation type="submission" date="2015-06" db="UniProtKB">
        <authorList>
            <consortium name="EnsemblPlants"/>
        </authorList>
    </citation>
    <scope>IDENTIFICATION</scope>
    <source>
        <strain evidence="1">DM1-3 516 R44</strain>
    </source>
</reference>
<reference evidence="2" key="1">
    <citation type="journal article" date="2011" name="Nature">
        <title>Genome sequence and analysis of the tuber crop potato.</title>
        <authorList>
            <consortium name="The Potato Genome Sequencing Consortium"/>
        </authorList>
    </citation>
    <scope>NUCLEOTIDE SEQUENCE [LARGE SCALE GENOMIC DNA]</scope>
    <source>
        <strain evidence="2">cv. DM1-3 516 R44</strain>
    </source>
</reference>